<feature type="signal peptide" evidence="10">
    <location>
        <begin position="1"/>
        <end position="27"/>
    </location>
</feature>
<evidence type="ECO:0000313" key="14">
    <source>
        <dbReference type="EMBL" id="KAI7799754.1"/>
    </source>
</evidence>
<protein>
    <recommendedName>
        <fullName evidence="16">Adhesion G protein-coupled receptor F5</fullName>
    </recommendedName>
</protein>
<dbReference type="SMART" id="SM00303">
    <property type="entry name" value="GPS"/>
    <property type="match status" value="1"/>
</dbReference>
<dbReference type="Gene3D" id="2.60.40.10">
    <property type="entry name" value="Immunoglobulins"/>
    <property type="match status" value="1"/>
</dbReference>
<dbReference type="PROSITE" id="PS50835">
    <property type="entry name" value="IG_LIKE"/>
    <property type="match status" value="1"/>
</dbReference>
<dbReference type="InterPro" id="IPR013098">
    <property type="entry name" value="Ig_I-set"/>
</dbReference>
<dbReference type="InterPro" id="IPR036179">
    <property type="entry name" value="Ig-like_dom_sf"/>
</dbReference>
<evidence type="ECO:0000256" key="8">
    <source>
        <dbReference type="SAM" id="MobiDB-lite"/>
    </source>
</evidence>
<feature type="region of interest" description="Disordered" evidence="8">
    <location>
        <begin position="62"/>
        <end position="88"/>
    </location>
</feature>
<feature type="compositionally biased region" description="Low complexity" evidence="8">
    <location>
        <begin position="1011"/>
        <end position="1021"/>
    </location>
</feature>
<dbReference type="InterPro" id="IPR017981">
    <property type="entry name" value="GPCR_2-like_7TM"/>
</dbReference>
<feature type="transmembrane region" description="Helical" evidence="9">
    <location>
        <begin position="869"/>
        <end position="889"/>
    </location>
</feature>
<dbReference type="PROSITE" id="PS50221">
    <property type="entry name" value="GAIN_B"/>
    <property type="match status" value="1"/>
</dbReference>
<feature type="transmembrane region" description="Helical" evidence="9">
    <location>
        <begin position="825"/>
        <end position="849"/>
    </location>
</feature>
<evidence type="ECO:0000256" key="3">
    <source>
        <dbReference type="ARBA" id="ARBA00022692"/>
    </source>
</evidence>
<keyword evidence="10" id="KW-0732">Signal</keyword>
<evidence type="ECO:0000256" key="2">
    <source>
        <dbReference type="ARBA" id="ARBA00007343"/>
    </source>
</evidence>
<dbReference type="InterPro" id="IPR007110">
    <property type="entry name" value="Ig-like_dom"/>
</dbReference>
<evidence type="ECO:0000256" key="10">
    <source>
        <dbReference type="SAM" id="SignalP"/>
    </source>
</evidence>
<feature type="transmembrane region" description="Helical" evidence="9">
    <location>
        <begin position="910"/>
        <end position="932"/>
    </location>
</feature>
<feature type="domain" description="Ig-like" evidence="13">
    <location>
        <begin position="189"/>
        <end position="278"/>
    </location>
</feature>
<keyword evidence="4 9" id="KW-1133">Transmembrane helix</keyword>
<dbReference type="InterPro" id="IPR051587">
    <property type="entry name" value="Adhesion_GPCR"/>
</dbReference>
<dbReference type="AlphaFoldDB" id="A0A9W7TMY2"/>
<feature type="chain" id="PRO_5040835529" description="Adhesion G protein-coupled receptor F5" evidence="10">
    <location>
        <begin position="28"/>
        <end position="1035"/>
    </location>
</feature>
<evidence type="ECO:0000256" key="7">
    <source>
        <dbReference type="ARBA" id="ARBA00023180"/>
    </source>
</evidence>
<evidence type="ECO:0000256" key="4">
    <source>
        <dbReference type="ARBA" id="ARBA00022989"/>
    </source>
</evidence>
<feature type="transmembrane region" description="Helical" evidence="9">
    <location>
        <begin position="792"/>
        <end position="813"/>
    </location>
</feature>
<reference evidence="14" key="1">
    <citation type="submission" date="2021-02" db="EMBL/GenBank/DDBJ databases">
        <title>Comparative genomics reveals that relaxation of natural selection precedes convergent phenotypic evolution of cavefish.</title>
        <authorList>
            <person name="Peng Z."/>
        </authorList>
    </citation>
    <scope>NUCLEOTIDE SEQUENCE</scope>
    <source>
        <tissue evidence="14">Muscle</tissue>
    </source>
</reference>
<evidence type="ECO:0000313" key="15">
    <source>
        <dbReference type="Proteomes" id="UP001059041"/>
    </source>
</evidence>
<dbReference type="InterPro" id="IPR057244">
    <property type="entry name" value="GAIN_B"/>
</dbReference>
<comment type="caution">
    <text evidence="14">The sequence shown here is derived from an EMBL/GenBank/DDBJ whole genome shotgun (WGS) entry which is preliminary data.</text>
</comment>
<evidence type="ECO:0000259" key="11">
    <source>
        <dbReference type="PROSITE" id="PS50221"/>
    </source>
</evidence>
<dbReference type="Pfam" id="PF07679">
    <property type="entry name" value="I-set"/>
    <property type="match status" value="1"/>
</dbReference>
<feature type="transmembrane region" description="Helical" evidence="9">
    <location>
        <begin position="709"/>
        <end position="730"/>
    </location>
</feature>
<evidence type="ECO:0000256" key="1">
    <source>
        <dbReference type="ARBA" id="ARBA00004141"/>
    </source>
</evidence>
<dbReference type="GO" id="GO:0016020">
    <property type="term" value="C:membrane"/>
    <property type="evidence" value="ECO:0007669"/>
    <property type="project" value="UniProtKB-SubCell"/>
</dbReference>
<dbReference type="InterPro" id="IPR000832">
    <property type="entry name" value="GPCR_2_secretin-like"/>
</dbReference>
<evidence type="ECO:0000259" key="13">
    <source>
        <dbReference type="PROSITE" id="PS50835"/>
    </source>
</evidence>
<proteinExistence type="inferred from homology"/>
<evidence type="ECO:0000256" key="6">
    <source>
        <dbReference type="ARBA" id="ARBA00023157"/>
    </source>
</evidence>
<feature type="transmembrane region" description="Helical" evidence="9">
    <location>
        <begin position="938"/>
        <end position="961"/>
    </location>
</feature>
<dbReference type="SUPFAM" id="SSF48726">
    <property type="entry name" value="Immunoglobulin"/>
    <property type="match status" value="1"/>
</dbReference>
<feature type="domain" description="GAIN-B" evidence="11">
    <location>
        <begin position="550"/>
        <end position="701"/>
    </location>
</feature>
<organism evidence="14 15">
    <name type="scientific">Triplophysa rosa</name>
    <name type="common">Cave loach</name>
    <dbReference type="NCBI Taxonomy" id="992332"/>
    <lineage>
        <taxon>Eukaryota</taxon>
        <taxon>Metazoa</taxon>
        <taxon>Chordata</taxon>
        <taxon>Craniata</taxon>
        <taxon>Vertebrata</taxon>
        <taxon>Euteleostomi</taxon>
        <taxon>Actinopterygii</taxon>
        <taxon>Neopterygii</taxon>
        <taxon>Teleostei</taxon>
        <taxon>Ostariophysi</taxon>
        <taxon>Cypriniformes</taxon>
        <taxon>Nemacheilidae</taxon>
        <taxon>Triplophysa</taxon>
    </lineage>
</organism>
<dbReference type="Proteomes" id="UP001059041">
    <property type="component" value="Linkage Group LG15"/>
</dbReference>
<name>A0A9W7TMY2_TRIRA</name>
<dbReference type="Gene3D" id="2.60.220.50">
    <property type="match status" value="1"/>
</dbReference>
<dbReference type="GO" id="GO:0007189">
    <property type="term" value="P:adenylate cyclase-activating G protein-coupled receptor signaling pathway"/>
    <property type="evidence" value="ECO:0007669"/>
    <property type="project" value="TreeGrafter"/>
</dbReference>
<dbReference type="GO" id="GO:0004930">
    <property type="term" value="F:G protein-coupled receptor activity"/>
    <property type="evidence" value="ECO:0007669"/>
    <property type="project" value="InterPro"/>
</dbReference>
<keyword evidence="7" id="KW-0325">Glycoprotein</keyword>
<comment type="similarity">
    <text evidence="2">Belongs to the G-protein coupled receptor 2 family. Adhesion G-protein coupled receptor (ADGR) subfamily.</text>
</comment>
<feature type="domain" description="G-protein coupled receptors family 2 profile 2" evidence="12">
    <location>
        <begin position="709"/>
        <end position="963"/>
    </location>
</feature>
<dbReference type="Gene3D" id="1.20.1070.10">
    <property type="entry name" value="Rhodopsin 7-helix transmembrane proteins"/>
    <property type="match status" value="1"/>
</dbReference>
<dbReference type="InterPro" id="IPR013783">
    <property type="entry name" value="Ig-like_fold"/>
</dbReference>
<dbReference type="EMBL" id="JAFHDT010000015">
    <property type="protein sequence ID" value="KAI7799754.1"/>
    <property type="molecule type" value="Genomic_DNA"/>
</dbReference>
<dbReference type="PROSITE" id="PS50261">
    <property type="entry name" value="G_PROTEIN_RECEP_F2_4"/>
    <property type="match status" value="1"/>
</dbReference>
<dbReference type="PANTHER" id="PTHR45813:SF4">
    <property type="entry name" value="ADHESION G PROTEIN-COUPLED RECEPTOR F5"/>
    <property type="match status" value="1"/>
</dbReference>
<sequence length="1035" mass="114729">MATEGQILKYILGFIMAVLLEVCVVENLHVPGNESHHIDKREAVSPVPTTLMATNAAAATTTTSTTATATTTNTTTTANTNTTTTATTPTVLQMSMRINQIFDTSLTNETGTKYKFYVDNIESAIDESYKDLSSYIKGSVKVTGFRSGSIITDYTIKTVNNNSSSSVDLSSANTQVSKILSIAGIPVAPDAFEESVEQILTIKDKYYPQQRMELWCSHLKSVHGKMKWRVNDKDPAENKAKYSITNDGSGSTLIVKDVSESDSGRYSCIIQRSTINIPYVQWQKIVIEPRPNIIVDKTEIKLPCTDQTVTFRCCAEDYPIEWDGIPSDDELTNSEPDCITLKHKILSTSCGSIETVTCRLKNMNELEMFEYYKKIIQVQTVRDFDCKNQSLGVGKIGDIVTGPCEKGLEGYITYQCQQANSQIVWKPTQRECVVESIKDLERKAKFLFGEEIPGFMSILSKAADQNNVEITQSAPTVQTIVKILFKIANIAQTFTINKPVIKDFLKTVNLIVRDESKNTWAELQNGQKTENRSTELLQAIEKISDRLSDDNFMINEGSVQLNRTTIENSFIGTSLLANSTTQIVIPNVVKPALTTIIVFTKLGNVLPTRSTINDNKTSENCINGDVVVVKVNNTVNNILLTFDKTNASLGNPQCVFWNFDLFRWDSTGCKVKISGNEADKVTCECTHTTSFSILMSPVANEDPVKQRDLAYITYIGVGISIACLIFCLFLEMSAWRLMTRNGTSYMRHVSIVNIAVSLLIADTCFIIGAAIADEEQMISVGRCSPVVFFMHFFYLALFFWMFFSALLLLYRIVMVLAQMSRTKMTIIAFTVGYGAPLLIAVITVASTAGAENYVSKENACWLNWNESKALLAFVIPALAIVAFVFVVLCKMLRRRVGATAQPDERDVLVVIVRCVAILTPIFCLTWGFGIGTMVSRDFGIRVVFAAFNSLQGFFVLVFGTLSDSKVRESLSGKLILYNFGSGRTRRTNPQTSSTSVLQRINVDNISGTRSFSTASSSNSFNHSDKSSLTTSFKFK</sequence>
<feature type="transmembrane region" description="Helical" evidence="9">
    <location>
        <begin position="751"/>
        <end position="772"/>
    </location>
</feature>
<evidence type="ECO:0000259" key="12">
    <source>
        <dbReference type="PROSITE" id="PS50261"/>
    </source>
</evidence>
<dbReference type="InterPro" id="IPR000203">
    <property type="entry name" value="GPS"/>
</dbReference>
<dbReference type="Pfam" id="PF00002">
    <property type="entry name" value="7tm_2"/>
    <property type="match status" value="1"/>
</dbReference>
<dbReference type="PANTHER" id="PTHR45813">
    <property type="entry name" value="IG-LIKE DOMAIN-CONTAINING PROTEIN"/>
    <property type="match status" value="1"/>
</dbReference>
<keyword evidence="3 9" id="KW-0812">Transmembrane</keyword>
<keyword evidence="15" id="KW-1185">Reference proteome</keyword>
<gene>
    <name evidence="14" type="ORF">IRJ41_010752</name>
</gene>
<evidence type="ECO:0008006" key="16">
    <source>
        <dbReference type="Google" id="ProtNLM"/>
    </source>
</evidence>
<dbReference type="Pfam" id="PF01825">
    <property type="entry name" value="GPS"/>
    <property type="match status" value="1"/>
</dbReference>
<keyword evidence="6" id="KW-1015">Disulfide bond</keyword>
<evidence type="ECO:0000256" key="9">
    <source>
        <dbReference type="SAM" id="Phobius"/>
    </source>
</evidence>
<dbReference type="GO" id="GO:0007166">
    <property type="term" value="P:cell surface receptor signaling pathway"/>
    <property type="evidence" value="ECO:0007669"/>
    <property type="project" value="InterPro"/>
</dbReference>
<dbReference type="FunFam" id="1.20.1070.10:FF:000058">
    <property type="entry name" value="Adhesion G protein-coupled receptor F5"/>
    <property type="match status" value="1"/>
</dbReference>
<dbReference type="InterPro" id="IPR046338">
    <property type="entry name" value="GAIN_dom_sf"/>
</dbReference>
<comment type="subcellular location">
    <subcellularLocation>
        <location evidence="1">Membrane</location>
        <topology evidence="1">Multi-pass membrane protein</topology>
    </subcellularLocation>
</comment>
<keyword evidence="5 9" id="KW-0472">Membrane</keyword>
<feature type="region of interest" description="Disordered" evidence="8">
    <location>
        <begin position="1011"/>
        <end position="1035"/>
    </location>
</feature>
<accession>A0A9W7TMY2</accession>
<evidence type="ECO:0000256" key="5">
    <source>
        <dbReference type="ARBA" id="ARBA00023136"/>
    </source>
</evidence>